<evidence type="ECO:0000313" key="2">
    <source>
        <dbReference type="Proteomes" id="UP000176850"/>
    </source>
</evidence>
<proteinExistence type="predicted"/>
<dbReference type="Proteomes" id="UP000176850">
    <property type="component" value="Unassembled WGS sequence"/>
</dbReference>
<dbReference type="EMBL" id="MFZH01000049">
    <property type="protein sequence ID" value="OGK17158.1"/>
    <property type="molecule type" value="Genomic_DNA"/>
</dbReference>
<accession>A0A1F7GE42</accession>
<gene>
    <name evidence="1" type="ORF">A2799_03080</name>
</gene>
<organism evidence="1 2">
    <name type="scientific">Candidatus Roizmanbacteria bacterium RIFCSPHIGHO2_01_FULL_39_24</name>
    <dbReference type="NCBI Taxonomy" id="1802032"/>
    <lineage>
        <taxon>Bacteria</taxon>
        <taxon>Candidatus Roizmaniibacteriota</taxon>
    </lineage>
</organism>
<evidence type="ECO:0000313" key="1">
    <source>
        <dbReference type="EMBL" id="OGK17158.1"/>
    </source>
</evidence>
<reference evidence="1 2" key="1">
    <citation type="journal article" date="2016" name="Nat. Commun.">
        <title>Thousands of microbial genomes shed light on interconnected biogeochemical processes in an aquifer system.</title>
        <authorList>
            <person name="Anantharaman K."/>
            <person name="Brown C.T."/>
            <person name="Hug L.A."/>
            <person name="Sharon I."/>
            <person name="Castelle C.J."/>
            <person name="Probst A.J."/>
            <person name="Thomas B.C."/>
            <person name="Singh A."/>
            <person name="Wilkins M.J."/>
            <person name="Karaoz U."/>
            <person name="Brodie E.L."/>
            <person name="Williams K.H."/>
            <person name="Hubbard S.S."/>
            <person name="Banfield J.F."/>
        </authorList>
    </citation>
    <scope>NUCLEOTIDE SEQUENCE [LARGE SCALE GENOMIC DNA]</scope>
</reference>
<protein>
    <submittedName>
        <fullName evidence="1">Uncharacterized protein</fullName>
    </submittedName>
</protein>
<name>A0A1F7GE42_9BACT</name>
<sequence length="519" mass="58943">MGAETFSEGWDKKDNKLKQSLIKITKIMHLSKYFNREFNILAKKEKMGISVAVNLVINKFREIAAALDVSFELLVKLDENGIPFVGASPSLLYGKDWRDLLDISPVEVPTTFFVTGDAIDTGNLTLINPKFRRYQSMGMPNSHRIAQSLICKTILDKPLYIKSKPLIPIGIDNYIFASDEDVLNRLYVIKMYEEVLARKLPKYKAKNLDRAIQLCFSKEEKLKIKLNKPMIEQISRIFPNSLKVAFTNEPPSALAEIGEILSKRKPLAIVQMGMCVHPTYMNFNNNYYLYISNHPVNVGKGLPKSKGNIEASILPVMPDMLKVKPPPASKIKNVILSSGGAAGRIKRMIKEITRIKLDYPVNFIVLSVLAKNTKNYMRLKWLIGKMRTSNHRFKLVPKVSLAGYIRIVEKSHAMIGFSGTYTTLGTIASGRSFGVIFDSRKTKDRIFTDHYKGNAIFVKKTLGYPIEIINDSIKKNNLDNLLKDENIDKAYYQATKKGGIRALFIKSENKWRDVFLKFL</sequence>
<comment type="caution">
    <text evidence="1">The sequence shown here is derived from an EMBL/GenBank/DDBJ whole genome shotgun (WGS) entry which is preliminary data.</text>
</comment>
<dbReference type="AlphaFoldDB" id="A0A1F7GE42"/>